<dbReference type="Proteomes" id="UP000324897">
    <property type="component" value="Chromosome 3"/>
</dbReference>
<evidence type="ECO:0000313" key="9">
    <source>
        <dbReference type="EMBL" id="TVU10535.1"/>
    </source>
</evidence>
<evidence type="ECO:0000256" key="4">
    <source>
        <dbReference type="ARBA" id="ARBA00022692"/>
    </source>
</evidence>
<keyword evidence="10" id="KW-1185">Reference proteome</keyword>
<dbReference type="Gene3D" id="1.20.1730.10">
    <property type="entry name" value="Sodium/glucose cotransporter"/>
    <property type="match status" value="1"/>
</dbReference>
<evidence type="ECO:0000313" key="10">
    <source>
        <dbReference type="Proteomes" id="UP000324897"/>
    </source>
</evidence>
<dbReference type="PANTHER" id="PTHR46154">
    <property type="match status" value="1"/>
</dbReference>
<feature type="transmembrane region" description="Helical" evidence="8">
    <location>
        <begin position="214"/>
        <end position="232"/>
    </location>
</feature>
<organism evidence="9 10">
    <name type="scientific">Eragrostis curvula</name>
    <name type="common">weeping love grass</name>
    <dbReference type="NCBI Taxonomy" id="38414"/>
    <lineage>
        <taxon>Eukaryota</taxon>
        <taxon>Viridiplantae</taxon>
        <taxon>Streptophyta</taxon>
        <taxon>Embryophyta</taxon>
        <taxon>Tracheophyta</taxon>
        <taxon>Spermatophyta</taxon>
        <taxon>Magnoliopsida</taxon>
        <taxon>Liliopsida</taxon>
        <taxon>Poales</taxon>
        <taxon>Poaceae</taxon>
        <taxon>PACMAD clade</taxon>
        <taxon>Chloridoideae</taxon>
        <taxon>Eragrostideae</taxon>
        <taxon>Eragrostidinae</taxon>
        <taxon>Eragrostis</taxon>
    </lineage>
</organism>
<dbReference type="AlphaFoldDB" id="A0A5J9TGS1"/>
<evidence type="ECO:0000256" key="8">
    <source>
        <dbReference type="SAM" id="Phobius"/>
    </source>
</evidence>
<feature type="transmembrane region" description="Helical" evidence="8">
    <location>
        <begin position="180"/>
        <end position="202"/>
    </location>
</feature>
<dbReference type="GO" id="GO:0005886">
    <property type="term" value="C:plasma membrane"/>
    <property type="evidence" value="ECO:0007669"/>
    <property type="project" value="TreeGrafter"/>
</dbReference>
<accession>A0A5J9TGS1</accession>
<evidence type="ECO:0000256" key="3">
    <source>
        <dbReference type="ARBA" id="ARBA00022448"/>
    </source>
</evidence>
<evidence type="ECO:0000256" key="7">
    <source>
        <dbReference type="RuleBase" id="RU362091"/>
    </source>
</evidence>
<keyword evidence="5 8" id="KW-1133">Transmembrane helix</keyword>
<keyword evidence="6 8" id="KW-0472">Membrane</keyword>
<dbReference type="InterPro" id="IPR038377">
    <property type="entry name" value="Na/Glc_symporter_sf"/>
</dbReference>
<evidence type="ECO:0000256" key="5">
    <source>
        <dbReference type="ARBA" id="ARBA00022989"/>
    </source>
</evidence>
<dbReference type="InterPro" id="IPR031155">
    <property type="entry name" value="DUR"/>
</dbReference>
<evidence type="ECO:0000256" key="6">
    <source>
        <dbReference type="ARBA" id="ARBA00023136"/>
    </source>
</evidence>
<evidence type="ECO:0008006" key="11">
    <source>
        <dbReference type="Google" id="ProtNLM"/>
    </source>
</evidence>
<feature type="transmembrane region" description="Helical" evidence="8">
    <location>
        <begin position="43"/>
        <end position="63"/>
    </location>
</feature>
<protein>
    <recommendedName>
        <fullName evidence="11">Amino acid transporter transmembrane domain-containing protein</fullName>
    </recommendedName>
</protein>
<dbReference type="EMBL" id="RWGY01000039">
    <property type="protein sequence ID" value="TVU10535.1"/>
    <property type="molecule type" value="Genomic_DNA"/>
</dbReference>
<feature type="transmembrane region" description="Helical" evidence="8">
    <location>
        <begin position="244"/>
        <end position="263"/>
    </location>
</feature>
<dbReference type="GO" id="GO:0015204">
    <property type="term" value="F:urea transmembrane transporter activity"/>
    <property type="evidence" value="ECO:0007669"/>
    <property type="project" value="InterPro"/>
</dbReference>
<comment type="subcellular location">
    <subcellularLocation>
        <location evidence="1">Membrane</location>
        <topology evidence="1">Multi-pass membrane protein</topology>
    </subcellularLocation>
</comment>
<sequence length="309" mass="32694">MAGAGVVCPPPELGFGGEYYSVVNGVCSRATSFFGGKPPLGQAVVLGFGAFFAVFTSLLRSFVRYILMAEIMPNRGDDLQVWLEKRYVGSQHTSEWFNTAGRSVKTGLIACVIVSQWTWAATILQSSFVAWEYGVSGPFWYASGATIQVLLFGAIAIEVKRKAPNAHTVCEIVRARWGGAAHAVFLAFCLAANVVITAMLLLDGSAVVTALTGIDVYAASFLIPLGVVAYTLAGGLKATFLASYFHSVILHVVLVVFVFLVYVTSARLGSPRAVHDHLTAVAGAARSCAAPLSHPDQACGPVHGNFKGS</sequence>
<evidence type="ECO:0000256" key="1">
    <source>
        <dbReference type="ARBA" id="ARBA00004141"/>
    </source>
</evidence>
<dbReference type="Pfam" id="PF00474">
    <property type="entry name" value="SSF"/>
    <property type="match status" value="1"/>
</dbReference>
<feature type="transmembrane region" description="Helical" evidence="8">
    <location>
        <begin position="108"/>
        <end position="133"/>
    </location>
</feature>
<keyword evidence="4 8" id="KW-0812">Transmembrane</keyword>
<proteinExistence type="inferred from homology"/>
<comment type="caution">
    <text evidence="9">The sequence shown here is derived from an EMBL/GenBank/DDBJ whole genome shotgun (WGS) entry which is preliminary data.</text>
</comment>
<dbReference type="PROSITE" id="PS50283">
    <property type="entry name" value="NA_SOLUT_SYMP_3"/>
    <property type="match status" value="1"/>
</dbReference>
<feature type="transmembrane region" description="Helical" evidence="8">
    <location>
        <begin position="139"/>
        <end position="159"/>
    </location>
</feature>
<feature type="non-terminal residue" evidence="9">
    <location>
        <position position="1"/>
    </location>
</feature>
<dbReference type="PANTHER" id="PTHR46154:SF4">
    <property type="entry name" value="UREA ACTIVE TRANSPORTER"/>
    <property type="match status" value="1"/>
</dbReference>
<comment type="similarity">
    <text evidence="2 7">Belongs to the sodium:solute symporter (SSF) (TC 2.A.21) family.</text>
</comment>
<dbReference type="Gramene" id="TVU10535">
    <property type="protein sequence ID" value="TVU10535"/>
    <property type="gene ID" value="EJB05_44072"/>
</dbReference>
<dbReference type="InterPro" id="IPR001734">
    <property type="entry name" value="Na/solute_symporter"/>
</dbReference>
<reference evidence="9 10" key="1">
    <citation type="journal article" date="2019" name="Sci. Rep.">
        <title>A high-quality genome of Eragrostis curvula grass provides insights into Poaceae evolution and supports new strategies to enhance forage quality.</title>
        <authorList>
            <person name="Carballo J."/>
            <person name="Santos B.A.C.M."/>
            <person name="Zappacosta D."/>
            <person name="Garbus I."/>
            <person name="Selva J.P."/>
            <person name="Gallo C.A."/>
            <person name="Diaz A."/>
            <person name="Albertini E."/>
            <person name="Caccamo M."/>
            <person name="Echenique V."/>
        </authorList>
    </citation>
    <scope>NUCLEOTIDE SEQUENCE [LARGE SCALE GENOMIC DNA]</scope>
    <source>
        <strain evidence="10">cv. Victoria</strain>
        <tissue evidence="9">Leaf</tissue>
    </source>
</reference>
<dbReference type="OrthoDB" id="778679at2759"/>
<keyword evidence="3" id="KW-0813">Transport</keyword>
<gene>
    <name evidence="9" type="ORF">EJB05_44072</name>
</gene>
<name>A0A5J9TGS1_9POAL</name>
<evidence type="ECO:0000256" key="2">
    <source>
        <dbReference type="ARBA" id="ARBA00006434"/>
    </source>
</evidence>